<gene>
    <name evidence="3" type="ORF">GOACH_30_00200</name>
</gene>
<sequence>MVHPQQGPWSAQHVPRIQTHSETPQETMMRQPTDAAPGTTEFWLDSGAPLPRRMWQHRTRVPIIVGTSIAMVVFAALALFAILLGIGNTQQFTALGGVPVSCDTWETAATGGTISDRAAVTIYSETGDKLATTPLERYRTHDGQCVLKFSVDVDAGRSGYVVHVGDGFAQPVSPAALQSGVVLRPTS</sequence>
<feature type="region of interest" description="Disordered" evidence="1">
    <location>
        <begin position="1"/>
        <end position="40"/>
    </location>
</feature>
<reference evidence="3 4" key="1">
    <citation type="submission" date="2012-12" db="EMBL/GenBank/DDBJ databases">
        <title>Whole genome shotgun sequence of Gordonia aichiensis NBRC 108223.</title>
        <authorList>
            <person name="Isaki-Nakamura S."/>
            <person name="Hosoyama A."/>
            <person name="Tsuchikane K."/>
            <person name="Ando Y."/>
            <person name="Baba S."/>
            <person name="Ohji S."/>
            <person name="Hamada M."/>
            <person name="Tamura T."/>
            <person name="Yamazoe A."/>
            <person name="Yamazaki S."/>
            <person name="Fujita N."/>
        </authorList>
    </citation>
    <scope>NUCLEOTIDE SEQUENCE [LARGE SCALE GENOMIC DNA]</scope>
    <source>
        <strain evidence="3 4">NBRC 108223</strain>
    </source>
</reference>
<comment type="caution">
    <text evidence="3">The sequence shown here is derived from an EMBL/GenBank/DDBJ whole genome shotgun (WGS) entry which is preliminary data.</text>
</comment>
<organism evidence="3 4">
    <name type="scientific">Gordonia aichiensis NBRC 108223</name>
    <dbReference type="NCBI Taxonomy" id="1220583"/>
    <lineage>
        <taxon>Bacteria</taxon>
        <taxon>Bacillati</taxon>
        <taxon>Actinomycetota</taxon>
        <taxon>Actinomycetes</taxon>
        <taxon>Mycobacteriales</taxon>
        <taxon>Gordoniaceae</taxon>
        <taxon>Gordonia</taxon>
    </lineage>
</organism>
<name>L7KQ67_9ACTN</name>
<dbReference type="Proteomes" id="UP000010988">
    <property type="component" value="Unassembled WGS sequence"/>
</dbReference>
<keyword evidence="4" id="KW-1185">Reference proteome</keyword>
<dbReference type="STRING" id="1220583.GOACH_30_00200"/>
<dbReference type="EMBL" id="BANR01000030">
    <property type="protein sequence ID" value="GAC50774.1"/>
    <property type="molecule type" value="Genomic_DNA"/>
</dbReference>
<feature type="compositionally biased region" description="Polar residues" evidence="1">
    <location>
        <begin position="18"/>
        <end position="30"/>
    </location>
</feature>
<evidence type="ECO:0000256" key="2">
    <source>
        <dbReference type="SAM" id="Phobius"/>
    </source>
</evidence>
<evidence type="ECO:0000313" key="4">
    <source>
        <dbReference type="Proteomes" id="UP000010988"/>
    </source>
</evidence>
<proteinExistence type="predicted"/>
<keyword evidence="2" id="KW-0812">Transmembrane</keyword>
<keyword evidence="2" id="KW-0472">Membrane</keyword>
<evidence type="ECO:0000256" key="1">
    <source>
        <dbReference type="SAM" id="MobiDB-lite"/>
    </source>
</evidence>
<keyword evidence="2" id="KW-1133">Transmembrane helix</keyword>
<feature type="transmembrane region" description="Helical" evidence="2">
    <location>
        <begin position="61"/>
        <end position="86"/>
    </location>
</feature>
<accession>L7KQ67</accession>
<dbReference type="AlphaFoldDB" id="L7KQ67"/>
<dbReference type="eggNOG" id="ENOG5033Y98">
    <property type="taxonomic scope" value="Bacteria"/>
</dbReference>
<evidence type="ECO:0000313" key="3">
    <source>
        <dbReference type="EMBL" id="GAC50774.1"/>
    </source>
</evidence>
<protein>
    <submittedName>
        <fullName evidence="3">Uncharacterized protein</fullName>
    </submittedName>
</protein>